<feature type="non-terminal residue" evidence="1">
    <location>
        <position position="233"/>
    </location>
</feature>
<dbReference type="EMBL" id="JARKIK010000068">
    <property type="protein sequence ID" value="KAK8729247.1"/>
    <property type="molecule type" value="Genomic_DNA"/>
</dbReference>
<reference evidence="1 2" key="1">
    <citation type="journal article" date="2024" name="BMC Genomics">
        <title>Genome assembly of redclaw crayfish (Cherax quadricarinatus) provides insights into its immune adaptation and hypoxia tolerance.</title>
        <authorList>
            <person name="Liu Z."/>
            <person name="Zheng J."/>
            <person name="Li H."/>
            <person name="Fang K."/>
            <person name="Wang S."/>
            <person name="He J."/>
            <person name="Zhou D."/>
            <person name="Weng S."/>
            <person name="Chi M."/>
            <person name="Gu Z."/>
            <person name="He J."/>
            <person name="Li F."/>
            <person name="Wang M."/>
        </authorList>
    </citation>
    <scope>NUCLEOTIDE SEQUENCE [LARGE SCALE GENOMIC DNA]</scope>
    <source>
        <strain evidence="1">ZL_2023a</strain>
    </source>
</reference>
<accession>A0AAW0WCJ0</accession>
<gene>
    <name evidence="1" type="ORF">OTU49_008707</name>
</gene>
<dbReference type="Proteomes" id="UP001445076">
    <property type="component" value="Unassembled WGS sequence"/>
</dbReference>
<evidence type="ECO:0000313" key="1">
    <source>
        <dbReference type="EMBL" id="KAK8729247.1"/>
    </source>
</evidence>
<sequence length="233" mass="26296">STVGQAVAAFLLEVDYKQEQPFIGTLELYGGYDTHRAAALFHVTSDQAWQNFIGRSNLTWFDWSYSIEYTAVIEAANKNVKVVLENNKILQIITKTSPDYLLEFLVWNSSDEEDPAFQMKFEKQVSPERQMYGVDITTHVDHLFQAQLQIDSEKTFSCSLRLLESEVIINGEYKLPNVGVFEGSTQARITLPSGQVFSSNLSLNHFSDDTMQSVGASFGYGNDVIKGHMTLKR</sequence>
<evidence type="ECO:0000313" key="2">
    <source>
        <dbReference type="Proteomes" id="UP001445076"/>
    </source>
</evidence>
<protein>
    <submittedName>
        <fullName evidence="1">Uncharacterized protein</fullName>
    </submittedName>
</protein>
<dbReference type="AlphaFoldDB" id="A0AAW0WCJ0"/>
<comment type="caution">
    <text evidence="1">The sequence shown here is derived from an EMBL/GenBank/DDBJ whole genome shotgun (WGS) entry which is preliminary data.</text>
</comment>
<feature type="non-terminal residue" evidence="1">
    <location>
        <position position="1"/>
    </location>
</feature>
<name>A0AAW0WCJ0_CHEQU</name>
<proteinExistence type="predicted"/>
<keyword evidence="2" id="KW-1185">Reference proteome</keyword>
<organism evidence="1 2">
    <name type="scientific">Cherax quadricarinatus</name>
    <name type="common">Australian red claw crayfish</name>
    <dbReference type="NCBI Taxonomy" id="27406"/>
    <lineage>
        <taxon>Eukaryota</taxon>
        <taxon>Metazoa</taxon>
        <taxon>Ecdysozoa</taxon>
        <taxon>Arthropoda</taxon>
        <taxon>Crustacea</taxon>
        <taxon>Multicrustacea</taxon>
        <taxon>Malacostraca</taxon>
        <taxon>Eumalacostraca</taxon>
        <taxon>Eucarida</taxon>
        <taxon>Decapoda</taxon>
        <taxon>Pleocyemata</taxon>
        <taxon>Astacidea</taxon>
        <taxon>Parastacoidea</taxon>
        <taxon>Parastacidae</taxon>
        <taxon>Cherax</taxon>
    </lineage>
</organism>